<proteinExistence type="predicted"/>
<dbReference type="GO" id="GO:0043565">
    <property type="term" value="F:sequence-specific DNA binding"/>
    <property type="evidence" value="ECO:0007669"/>
    <property type="project" value="InterPro"/>
</dbReference>
<name>A0A6I5KUN9_9FLAO</name>
<accession>A0A6I5KUN9</accession>
<sequence length="118" mass="13763">MSESFSLELKNKLEHLMSSEKLYLRHELRLDDIAELLDISRHHASQVINENFNLNFYDFVNAYRIEEAKAKLCSGFENSSESISDIAYQCGFNNRVSFYKAFKKITHTTPTEFMIRAA</sequence>
<keyword evidence="1" id="KW-0805">Transcription regulation</keyword>
<keyword evidence="3" id="KW-0804">Transcription</keyword>
<dbReference type="GO" id="GO:0003700">
    <property type="term" value="F:DNA-binding transcription factor activity"/>
    <property type="evidence" value="ECO:0007669"/>
    <property type="project" value="InterPro"/>
</dbReference>
<dbReference type="InterPro" id="IPR018060">
    <property type="entry name" value="HTH_AraC"/>
</dbReference>
<dbReference type="SUPFAM" id="SSF46689">
    <property type="entry name" value="Homeodomain-like"/>
    <property type="match status" value="1"/>
</dbReference>
<dbReference type="InterPro" id="IPR009057">
    <property type="entry name" value="Homeodomain-like_sf"/>
</dbReference>
<evidence type="ECO:0000256" key="2">
    <source>
        <dbReference type="ARBA" id="ARBA00023125"/>
    </source>
</evidence>
<evidence type="ECO:0000313" key="5">
    <source>
        <dbReference type="EMBL" id="NDV44263.1"/>
    </source>
</evidence>
<dbReference type="PRINTS" id="PR00032">
    <property type="entry name" value="HTHARAC"/>
</dbReference>
<evidence type="ECO:0000259" key="4">
    <source>
        <dbReference type="PROSITE" id="PS01124"/>
    </source>
</evidence>
<feature type="domain" description="HTH araC/xylS-type" evidence="4">
    <location>
        <begin position="14"/>
        <end position="116"/>
    </location>
</feature>
<dbReference type="Pfam" id="PF12833">
    <property type="entry name" value="HTH_18"/>
    <property type="match status" value="1"/>
</dbReference>
<evidence type="ECO:0000256" key="1">
    <source>
        <dbReference type="ARBA" id="ARBA00023015"/>
    </source>
</evidence>
<dbReference type="Proteomes" id="UP000468707">
    <property type="component" value="Unassembled WGS sequence"/>
</dbReference>
<keyword evidence="2" id="KW-0238">DNA-binding</keyword>
<evidence type="ECO:0000256" key="3">
    <source>
        <dbReference type="ARBA" id="ARBA00023163"/>
    </source>
</evidence>
<dbReference type="EMBL" id="JAAAMI010000006">
    <property type="protein sequence ID" value="NDV44263.1"/>
    <property type="molecule type" value="Genomic_DNA"/>
</dbReference>
<dbReference type="Gene3D" id="1.10.10.60">
    <property type="entry name" value="Homeodomain-like"/>
    <property type="match status" value="2"/>
</dbReference>
<dbReference type="SMART" id="SM00342">
    <property type="entry name" value="HTH_ARAC"/>
    <property type="match status" value="1"/>
</dbReference>
<dbReference type="PROSITE" id="PS01124">
    <property type="entry name" value="HTH_ARAC_FAMILY_2"/>
    <property type="match status" value="1"/>
</dbReference>
<comment type="caution">
    <text evidence="5">The sequence shown here is derived from an EMBL/GenBank/DDBJ whole genome shotgun (WGS) entry which is preliminary data.</text>
</comment>
<dbReference type="RefSeq" id="WP_163635698.1">
    <property type="nucleotide sequence ID" value="NZ_JAAAMI010000006.1"/>
</dbReference>
<dbReference type="AlphaFoldDB" id="A0A6I5KUN9"/>
<protein>
    <submittedName>
        <fullName evidence="5">Helix-turn-helix domain-containing protein</fullName>
    </submittedName>
</protein>
<keyword evidence="6" id="KW-1185">Reference proteome</keyword>
<organism evidence="5 6">
    <name type="scientific">Flagellimonas sediminis</name>
    <dbReference type="NCBI Taxonomy" id="2696468"/>
    <lineage>
        <taxon>Bacteria</taxon>
        <taxon>Pseudomonadati</taxon>
        <taxon>Bacteroidota</taxon>
        <taxon>Flavobacteriia</taxon>
        <taxon>Flavobacteriales</taxon>
        <taxon>Flavobacteriaceae</taxon>
        <taxon>Flagellimonas</taxon>
    </lineage>
</organism>
<dbReference type="InterPro" id="IPR020449">
    <property type="entry name" value="Tscrpt_reg_AraC-type_HTH"/>
</dbReference>
<gene>
    <name evidence="5" type="ORF">GTK07_13090</name>
</gene>
<reference evidence="5 6" key="1">
    <citation type="submission" date="2020-01" db="EMBL/GenBank/DDBJ databases">
        <title>Muricauda sediminis sp.nov. 40Bstr401.</title>
        <authorList>
            <person name="Xue Z."/>
            <person name="Zhu S."/>
            <person name="Ren N."/>
            <person name="Chen T."/>
            <person name="Chen X."/>
            <person name="Chen J."/>
            <person name="Yang J."/>
        </authorList>
    </citation>
    <scope>NUCLEOTIDE SEQUENCE [LARGE SCALE GENOMIC DNA]</scope>
    <source>
        <strain evidence="5 6">40Bstr401</strain>
    </source>
</reference>
<dbReference type="PANTHER" id="PTHR43280">
    <property type="entry name" value="ARAC-FAMILY TRANSCRIPTIONAL REGULATOR"/>
    <property type="match status" value="1"/>
</dbReference>
<evidence type="ECO:0000313" key="6">
    <source>
        <dbReference type="Proteomes" id="UP000468707"/>
    </source>
</evidence>
<dbReference type="PANTHER" id="PTHR43280:SF29">
    <property type="entry name" value="ARAC-FAMILY TRANSCRIPTIONAL REGULATOR"/>
    <property type="match status" value="1"/>
</dbReference>